<evidence type="ECO:0000313" key="1">
    <source>
        <dbReference type="EMBL" id="RNA12956.1"/>
    </source>
</evidence>
<reference evidence="1 2" key="1">
    <citation type="journal article" date="2018" name="Sci. Rep.">
        <title>Genomic signatures of local adaptation to the degree of environmental predictability in rotifers.</title>
        <authorList>
            <person name="Franch-Gras L."/>
            <person name="Hahn C."/>
            <person name="Garcia-Roger E.M."/>
            <person name="Carmona M.J."/>
            <person name="Serra M."/>
            <person name="Gomez A."/>
        </authorList>
    </citation>
    <scope>NUCLEOTIDE SEQUENCE [LARGE SCALE GENOMIC DNA]</scope>
    <source>
        <strain evidence="1">HYR1</strain>
    </source>
</reference>
<name>A0A3M7QNI1_BRAPC</name>
<accession>A0A3M7QNI1</accession>
<dbReference type="EMBL" id="REGN01005548">
    <property type="protein sequence ID" value="RNA12956.1"/>
    <property type="molecule type" value="Genomic_DNA"/>
</dbReference>
<keyword evidence="2" id="KW-1185">Reference proteome</keyword>
<gene>
    <name evidence="1" type="ORF">BpHYR1_006602</name>
</gene>
<evidence type="ECO:0000313" key="2">
    <source>
        <dbReference type="Proteomes" id="UP000276133"/>
    </source>
</evidence>
<protein>
    <submittedName>
        <fullName evidence="1">Uncharacterized protein</fullName>
    </submittedName>
</protein>
<sequence length="89" mass="9620">MSVLLLTAQDPVRKKHHYVIYGMNSVNDRLKLKIISTFANKQLLFIAAACDASVLVEVVAESDASVLVEVVVECEVTGLVEVVAECDAS</sequence>
<dbReference type="Proteomes" id="UP000276133">
    <property type="component" value="Unassembled WGS sequence"/>
</dbReference>
<comment type="caution">
    <text evidence="1">The sequence shown here is derived from an EMBL/GenBank/DDBJ whole genome shotgun (WGS) entry which is preliminary data.</text>
</comment>
<feature type="non-terminal residue" evidence="1">
    <location>
        <position position="89"/>
    </location>
</feature>
<proteinExistence type="predicted"/>
<organism evidence="1 2">
    <name type="scientific">Brachionus plicatilis</name>
    <name type="common">Marine rotifer</name>
    <name type="synonym">Brachionus muelleri</name>
    <dbReference type="NCBI Taxonomy" id="10195"/>
    <lineage>
        <taxon>Eukaryota</taxon>
        <taxon>Metazoa</taxon>
        <taxon>Spiralia</taxon>
        <taxon>Gnathifera</taxon>
        <taxon>Rotifera</taxon>
        <taxon>Eurotatoria</taxon>
        <taxon>Monogononta</taxon>
        <taxon>Pseudotrocha</taxon>
        <taxon>Ploima</taxon>
        <taxon>Brachionidae</taxon>
        <taxon>Brachionus</taxon>
    </lineage>
</organism>
<dbReference type="AlphaFoldDB" id="A0A3M7QNI1"/>